<dbReference type="SUPFAM" id="SSF144064">
    <property type="entry name" value="Heme iron utilization protein-like"/>
    <property type="match status" value="1"/>
</dbReference>
<dbReference type="CDD" id="cd16831">
    <property type="entry name" value="HemS-like_C"/>
    <property type="match status" value="1"/>
</dbReference>
<reference evidence="2 3" key="1">
    <citation type="submission" date="2014-07" db="EMBL/GenBank/DDBJ databases">
        <title>Draft genome sequence of Thalassospira profundimaris R8-17.</title>
        <authorList>
            <person name="Lai Q."/>
            <person name="Shao Z."/>
        </authorList>
    </citation>
    <scope>NUCLEOTIDE SEQUENCE [LARGE SCALE GENOMIC DNA]</scope>
    <source>
        <strain evidence="2 3">R8-17</strain>
    </source>
</reference>
<protein>
    <submittedName>
        <fullName evidence="2">Hemin transporter</fullName>
    </submittedName>
</protein>
<comment type="caution">
    <text evidence="2">The sequence shown here is derived from an EMBL/GenBank/DDBJ whole genome shotgun (WGS) entry which is preliminary data.</text>
</comment>
<evidence type="ECO:0000259" key="1">
    <source>
        <dbReference type="Pfam" id="PF05171"/>
    </source>
</evidence>
<sequence>MTDNNSNNFTTATEAWTAFAAGEAKGYAVDIAAELGLSEGELVAAGIGTNVVRFDADWGDFIPRLEELGQVKILTRNPSVVHEKIGTFGKISINGEMGLVLNHDVDLRLFLGHWGHAFAVETDNPRAGRRRSFQIFDHDGRAVHKIFLTDQSDEAAYDKLISDFKADNQLPGIEVLPPLPKAVTLADQEVDVENLRAHWRRMTDVHQYHGMLKDFNVGRQQGMRLAGPEFAERLSSDALKVLLEKASESGISIMVFVGNSGAIQIHTGPIKTIREMGEWINIMDPTFTLHLRMDQIFEAWIVRKPIREGMVTTIELYDRDLNNFAIFCGERKRKDPENPDWQKLAESLPRLENTMAAVAE</sequence>
<proteinExistence type="predicted"/>
<dbReference type="CDD" id="cd16830">
    <property type="entry name" value="HemS-like_N"/>
    <property type="match status" value="1"/>
</dbReference>
<gene>
    <name evidence="2" type="ORF">TH6_06315</name>
</gene>
<name>A0A367VIR2_9PROT</name>
<dbReference type="Pfam" id="PF05171">
    <property type="entry name" value="HemS"/>
    <property type="match status" value="2"/>
</dbReference>
<evidence type="ECO:0000313" key="3">
    <source>
        <dbReference type="Proteomes" id="UP000253061"/>
    </source>
</evidence>
<dbReference type="Proteomes" id="UP000253061">
    <property type="component" value="Unassembled WGS sequence"/>
</dbReference>
<dbReference type="RefSeq" id="WP_062956930.1">
    <property type="nucleotide sequence ID" value="NZ_JPWB01000002.1"/>
</dbReference>
<dbReference type="Gene3D" id="3.40.1570.10">
    <property type="entry name" value="HemS/ChuS/ChuX like domains"/>
    <property type="match status" value="2"/>
</dbReference>
<accession>A0A367VIR2</accession>
<dbReference type="InterPro" id="IPR007845">
    <property type="entry name" value="HemS/ChuX_dom"/>
</dbReference>
<organism evidence="2 3">
    <name type="scientific">Thalassospira profundimaris</name>
    <dbReference type="NCBI Taxonomy" id="502049"/>
    <lineage>
        <taxon>Bacteria</taxon>
        <taxon>Pseudomonadati</taxon>
        <taxon>Pseudomonadota</taxon>
        <taxon>Alphaproteobacteria</taxon>
        <taxon>Rhodospirillales</taxon>
        <taxon>Thalassospiraceae</taxon>
        <taxon>Thalassospira</taxon>
    </lineage>
</organism>
<dbReference type="AlphaFoldDB" id="A0A367VIR2"/>
<evidence type="ECO:0000313" key="2">
    <source>
        <dbReference type="EMBL" id="RCK24311.1"/>
    </source>
</evidence>
<dbReference type="InterPro" id="IPR053733">
    <property type="entry name" value="Heme_Transport_Util_sf"/>
</dbReference>
<dbReference type="EMBL" id="JPWB01000002">
    <property type="protein sequence ID" value="RCK24311.1"/>
    <property type="molecule type" value="Genomic_DNA"/>
</dbReference>
<feature type="domain" description="Haemin-degrading HemS/ChuX" evidence="1">
    <location>
        <begin position="216"/>
        <end position="348"/>
    </location>
</feature>
<feature type="domain" description="Haemin-degrading HemS/ChuX" evidence="1">
    <location>
        <begin position="37"/>
        <end position="164"/>
    </location>
</feature>
<dbReference type="GO" id="GO:0006826">
    <property type="term" value="P:iron ion transport"/>
    <property type="evidence" value="ECO:0007669"/>
    <property type="project" value="InterPro"/>
</dbReference>